<evidence type="ECO:0000256" key="8">
    <source>
        <dbReference type="ARBA" id="ARBA00023136"/>
    </source>
</evidence>
<sequence length="755" mass="87838">MERSLKDLAGEGKIQNNYEHDIRRIKKKLELFELSLRNRCFPLKPQWLLSFILFNIVLNYFGIAPFNDFIDNFTKQMGNYTKVEWPIRLGTILTIGFVLSTILVLASRFLFSLLLYYQGWMYEPIGKKPSLQTKLFFAIIQFVYSYATFLSYEKCMPRMPIPSVKNTIKKYLQTVRPIMDDEEYNEIVNLSKDFEKTTAPSLQTKLYLKWLSSPNYITDWWKEIVYMRYRDSLIKTNVASGDVIYQKTTNIQAARAANVTLIRLQFGKDTIQKQTMRPMTLGGVPLCPVQYKDQHRSIRLPREESDVMCRLSDTKFIAVYYKGVWYKINVFYGNRLLRPAELERAIQKIIDNPRKCGDFEDKISSLTAGERDLWAKMRREKFCKGVNKESLFIIENALEVVFLDDQEWEYDPSNPETYSKECARALTGDGVMLWCDRVSVQYYSKNGRQAGNAEHSVVDAMIYVHIREYIKYHEEFVSTYTEDGHCKGEVEFVPNVEPLKWELDDELISAIKESYALSKGIADDFRNSYVVFTDYGKNFVKKANVSPDAYIQMALQMAYYKDQGKFELTYEPAVMRLFKEGRTETIRSCSIESCDFVRGMLNKDVSDKERFSLLKKACEGHQQYIRDAMTGKGVDRHLFGMYIVSKYYNIKHEFLDKVFSMNYALSTSQTPQHQMAEYAKQLNADPKLFWPAGGFCCPDGSKYGVCYTVGAAGVCFSFHVTGWKSQKGTDVDRFMKHIIESMHEMKIMVENAIKD</sequence>
<dbReference type="PANTHER" id="PTHR22589">
    <property type="entry name" value="CARNITINE O-ACYLTRANSFERASE"/>
    <property type="match status" value="1"/>
</dbReference>
<keyword evidence="3" id="KW-0808">Transferase</keyword>
<dbReference type="SUPFAM" id="SSF52777">
    <property type="entry name" value="CoA-dependent acyltransferases"/>
    <property type="match status" value="2"/>
</dbReference>
<organism evidence="13 14">
    <name type="scientific">Strongyloides papillosus</name>
    <name type="common">Intestinal threadworm</name>
    <dbReference type="NCBI Taxonomy" id="174720"/>
    <lineage>
        <taxon>Eukaryota</taxon>
        <taxon>Metazoa</taxon>
        <taxon>Ecdysozoa</taxon>
        <taxon>Nematoda</taxon>
        <taxon>Chromadorea</taxon>
        <taxon>Rhabditida</taxon>
        <taxon>Tylenchina</taxon>
        <taxon>Panagrolaimomorpha</taxon>
        <taxon>Strongyloidoidea</taxon>
        <taxon>Strongyloididae</taxon>
        <taxon>Strongyloides</taxon>
    </lineage>
</organism>
<protein>
    <submittedName>
        <fullName evidence="14">Carn_acyltransf domain-containing protein</fullName>
    </submittedName>
</protein>
<evidence type="ECO:0000256" key="11">
    <source>
        <dbReference type="SAM" id="Phobius"/>
    </source>
</evidence>
<evidence type="ECO:0000256" key="9">
    <source>
        <dbReference type="ARBA" id="ARBA00023315"/>
    </source>
</evidence>
<keyword evidence="7" id="KW-0443">Lipid metabolism</keyword>
<name>A0A0N5B8X8_STREA</name>
<dbReference type="Gene3D" id="3.30.559.10">
    <property type="entry name" value="Chloramphenicol acetyltransferase-like domain"/>
    <property type="match status" value="1"/>
</dbReference>
<keyword evidence="9" id="KW-0012">Acyltransferase</keyword>
<evidence type="ECO:0000259" key="12">
    <source>
        <dbReference type="Pfam" id="PF00755"/>
    </source>
</evidence>
<evidence type="ECO:0000313" key="14">
    <source>
        <dbReference type="WBParaSite" id="SPAL_0000250000.1"/>
    </source>
</evidence>
<dbReference type="FunFam" id="3.30.559.10:FF:000002">
    <property type="entry name" value="carnitine O-palmitoyltransferase 1, liver isoform"/>
    <property type="match status" value="1"/>
</dbReference>
<evidence type="ECO:0000256" key="1">
    <source>
        <dbReference type="ARBA" id="ARBA00004141"/>
    </source>
</evidence>
<reference evidence="14" key="1">
    <citation type="submission" date="2017-02" db="UniProtKB">
        <authorList>
            <consortium name="WormBaseParasite"/>
        </authorList>
    </citation>
    <scope>IDENTIFICATION</scope>
</reference>
<dbReference type="InterPro" id="IPR042231">
    <property type="entry name" value="Cho/carn_acyl_trans_2"/>
</dbReference>
<evidence type="ECO:0000256" key="7">
    <source>
        <dbReference type="ARBA" id="ARBA00023098"/>
    </source>
</evidence>
<dbReference type="AlphaFoldDB" id="A0A0N5B8X8"/>
<keyword evidence="13" id="KW-1185">Reference proteome</keyword>
<dbReference type="Proteomes" id="UP000046392">
    <property type="component" value="Unplaced"/>
</dbReference>
<dbReference type="GO" id="GO:0005739">
    <property type="term" value="C:mitochondrion"/>
    <property type="evidence" value="ECO:0007669"/>
    <property type="project" value="TreeGrafter"/>
</dbReference>
<keyword evidence="4 11" id="KW-0812">Transmembrane</keyword>
<dbReference type="Pfam" id="PF00755">
    <property type="entry name" value="Carn_acyltransf"/>
    <property type="match status" value="1"/>
</dbReference>
<dbReference type="Gene3D" id="3.30.559.70">
    <property type="entry name" value="Choline/Carnitine o-acyltransferase, domain 2"/>
    <property type="match status" value="1"/>
</dbReference>
<dbReference type="GO" id="GO:0016020">
    <property type="term" value="C:membrane"/>
    <property type="evidence" value="ECO:0007669"/>
    <property type="project" value="UniProtKB-SubCell"/>
</dbReference>
<feature type="transmembrane region" description="Helical" evidence="11">
    <location>
        <begin position="47"/>
        <end position="67"/>
    </location>
</feature>
<dbReference type="InterPro" id="IPR039551">
    <property type="entry name" value="Cho/carn_acyl_trans"/>
</dbReference>
<evidence type="ECO:0000256" key="10">
    <source>
        <dbReference type="PIRSR" id="PIRSR600542-1"/>
    </source>
</evidence>
<accession>A0A0N5B8X8</accession>
<dbReference type="PANTHER" id="PTHR22589:SF104">
    <property type="entry name" value="CHOLINE_CARNITINE ACYLTRANSFERASE DOMAIN-CONTAINING PROTEIN"/>
    <property type="match status" value="1"/>
</dbReference>
<dbReference type="InterPro" id="IPR023213">
    <property type="entry name" value="CAT-like_dom_sf"/>
</dbReference>
<evidence type="ECO:0000256" key="2">
    <source>
        <dbReference type="ARBA" id="ARBA00005232"/>
    </source>
</evidence>
<keyword evidence="6 11" id="KW-1133">Transmembrane helix</keyword>
<evidence type="ECO:0000313" key="13">
    <source>
        <dbReference type="Proteomes" id="UP000046392"/>
    </source>
</evidence>
<feature type="transmembrane region" description="Helical" evidence="11">
    <location>
        <begin position="135"/>
        <end position="152"/>
    </location>
</feature>
<dbReference type="STRING" id="174720.A0A0N5B8X8"/>
<comment type="subcellular location">
    <subcellularLocation>
        <location evidence="1">Membrane</location>
        <topology evidence="1">Multi-pass membrane protein</topology>
    </subcellularLocation>
</comment>
<feature type="transmembrane region" description="Helical" evidence="11">
    <location>
        <begin position="87"/>
        <end position="115"/>
    </location>
</feature>
<evidence type="ECO:0000256" key="4">
    <source>
        <dbReference type="ARBA" id="ARBA00022692"/>
    </source>
</evidence>
<feature type="active site" description="Proton acceptor" evidence="10">
    <location>
        <position position="455"/>
    </location>
</feature>
<dbReference type="GO" id="GO:0006631">
    <property type="term" value="P:fatty acid metabolic process"/>
    <property type="evidence" value="ECO:0007669"/>
    <property type="project" value="UniProtKB-KW"/>
</dbReference>
<proteinExistence type="inferred from homology"/>
<keyword evidence="8 11" id="KW-0472">Membrane</keyword>
<evidence type="ECO:0000256" key="5">
    <source>
        <dbReference type="ARBA" id="ARBA00022832"/>
    </source>
</evidence>
<keyword evidence="5" id="KW-0276">Fatty acid metabolism</keyword>
<dbReference type="GO" id="GO:0009437">
    <property type="term" value="P:carnitine metabolic process"/>
    <property type="evidence" value="ECO:0007669"/>
    <property type="project" value="TreeGrafter"/>
</dbReference>
<feature type="domain" description="Choline/carnitine acyltransferase" evidence="12">
    <location>
        <begin position="159"/>
        <end position="738"/>
    </location>
</feature>
<comment type="similarity">
    <text evidence="2">Belongs to the carnitine/choline acetyltransferase family.</text>
</comment>
<dbReference type="WBParaSite" id="SPAL_0000250000.1">
    <property type="protein sequence ID" value="SPAL_0000250000.1"/>
    <property type="gene ID" value="SPAL_0000250000"/>
</dbReference>
<dbReference type="InterPro" id="IPR000542">
    <property type="entry name" value="Carn_acyl_trans"/>
</dbReference>
<evidence type="ECO:0000256" key="3">
    <source>
        <dbReference type="ARBA" id="ARBA00022679"/>
    </source>
</evidence>
<evidence type="ECO:0000256" key="6">
    <source>
        <dbReference type="ARBA" id="ARBA00022989"/>
    </source>
</evidence>
<dbReference type="GO" id="GO:0004095">
    <property type="term" value="F:carnitine O-palmitoyltransferase activity"/>
    <property type="evidence" value="ECO:0007669"/>
    <property type="project" value="TreeGrafter"/>
</dbReference>